<evidence type="ECO:0000313" key="1">
    <source>
        <dbReference type="EMBL" id="BAS77121.1"/>
    </source>
</evidence>
<reference evidence="1 2" key="3">
    <citation type="journal article" date="2013" name="Rice">
        <title>Improvement of the Oryza sativa Nipponbare reference genome using next generation sequence and optical map data.</title>
        <authorList>
            <person name="Kawahara Y."/>
            <person name="de la Bastide M."/>
            <person name="Hamilton J.P."/>
            <person name="Kanamori H."/>
            <person name="McCombie W.R."/>
            <person name="Ouyang S."/>
            <person name="Schwartz D.C."/>
            <person name="Tanaka T."/>
            <person name="Wu J."/>
            <person name="Zhou S."/>
            <person name="Childs K.L."/>
            <person name="Davidson R.M."/>
            <person name="Lin H."/>
            <person name="Quesada-Ocampo L."/>
            <person name="Vaillancourt B."/>
            <person name="Sakai H."/>
            <person name="Lee S.S."/>
            <person name="Kim J."/>
            <person name="Numa H."/>
            <person name="Itoh T."/>
            <person name="Buell C.R."/>
            <person name="Matsumoto T."/>
        </authorList>
    </citation>
    <scope>NUCLEOTIDE SEQUENCE [LARGE SCALE GENOMIC DNA]</scope>
    <source>
        <strain evidence="2">cv. Nipponbare</strain>
    </source>
</reference>
<gene>
    <name evidence="1" type="ordered locus">Os02g0162150</name>
    <name evidence="1" type="ORF">OSNPB_020162150</name>
</gene>
<reference evidence="2" key="1">
    <citation type="journal article" date="2005" name="Nature">
        <title>The map-based sequence of the rice genome.</title>
        <authorList>
            <consortium name="International rice genome sequencing project (IRGSP)"/>
            <person name="Matsumoto T."/>
            <person name="Wu J."/>
            <person name="Kanamori H."/>
            <person name="Katayose Y."/>
            <person name="Fujisawa M."/>
            <person name="Namiki N."/>
            <person name="Mizuno H."/>
            <person name="Yamamoto K."/>
            <person name="Antonio B.A."/>
            <person name="Baba T."/>
            <person name="Sakata K."/>
            <person name="Nagamura Y."/>
            <person name="Aoki H."/>
            <person name="Arikawa K."/>
            <person name="Arita K."/>
            <person name="Bito T."/>
            <person name="Chiden Y."/>
            <person name="Fujitsuka N."/>
            <person name="Fukunaka R."/>
            <person name="Hamada M."/>
            <person name="Harada C."/>
            <person name="Hayashi A."/>
            <person name="Hijishita S."/>
            <person name="Honda M."/>
            <person name="Hosokawa S."/>
            <person name="Ichikawa Y."/>
            <person name="Idonuma A."/>
            <person name="Iijima M."/>
            <person name="Ikeda M."/>
            <person name="Ikeno M."/>
            <person name="Ito K."/>
            <person name="Ito S."/>
            <person name="Ito T."/>
            <person name="Ito Y."/>
            <person name="Ito Y."/>
            <person name="Iwabuchi A."/>
            <person name="Kamiya K."/>
            <person name="Karasawa W."/>
            <person name="Kurita K."/>
            <person name="Katagiri S."/>
            <person name="Kikuta A."/>
            <person name="Kobayashi H."/>
            <person name="Kobayashi N."/>
            <person name="Machita K."/>
            <person name="Maehara T."/>
            <person name="Masukawa M."/>
            <person name="Mizubayashi T."/>
            <person name="Mukai Y."/>
            <person name="Nagasaki H."/>
            <person name="Nagata Y."/>
            <person name="Naito S."/>
            <person name="Nakashima M."/>
            <person name="Nakama Y."/>
            <person name="Nakamichi Y."/>
            <person name="Nakamura M."/>
            <person name="Meguro A."/>
            <person name="Negishi M."/>
            <person name="Ohta I."/>
            <person name="Ohta T."/>
            <person name="Okamoto M."/>
            <person name="Ono N."/>
            <person name="Saji S."/>
            <person name="Sakaguchi M."/>
            <person name="Sakai K."/>
            <person name="Shibata M."/>
            <person name="Shimokawa T."/>
            <person name="Song J."/>
            <person name="Takazaki Y."/>
            <person name="Terasawa K."/>
            <person name="Tsugane M."/>
            <person name="Tsuji K."/>
            <person name="Ueda S."/>
            <person name="Waki K."/>
            <person name="Yamagata H."/>
            <person name="Yamamoto M."/>
            <person name="Yamamoto S."/>
            <person name="Yamane H."/>
            <person name="Yoshiki S."/>
            <person name="Yoshihara R."/>
            <person name="Yukawa K."/>
            <person name="Zhong H."/>
            <person name="Yano M."/>
            <person name="Yuan Q."/>
            <person name="Ouyang S."/>
            <person name="Liu J."/>
            <person name="Jones K.M."/>
            <person name="Gansberger K."/>
            <person name="Moffat K."/>
            <person name="Hill J."/>
            <person name="Bera J."/>
            <person name="Fadrosh D."/>
            <person name="Jin S."/>
            <person name="Johri S."/>
            <person name="Kim M."/>
            <person name="Overton L."/>
            <person name="Reardon M."/>
            <person name="Tsitrin T."/>
            <person name="Vuong H."/>
            <person name="Weaver B."/>
            <person name="Ciecko A."/>
            <person name="Tallon L."/>
            <person name="Jackson J."/>
            <person name="Pai G."/>
            <person name="Aken S.V."/>
            <person name="Utterback T."/>
            <person name="Reidmuller S."/>
            <person name="Feldblyum T."/>
            <person name="Hsiao J."/>
            <person name="Zismann V."/>
            <person name="Iobst S."/>
            <person name="de Vazeille A.R."/>
            <person name="Buell C.R."/>
            <person name="Ying K."/>
            <person name="Li Y."/>
            <person name="Lu T."/>
            <person name="Huang Y."/>
            <person name="Zhao Q."/>
            <person name="Feng Q."/>
            <person name="Zhang L."/>
            <person name="Zhu J."/>
            <person name="Weng Q."/>
            <person name="Mu J."/>
            <person name="Lu Y."/>
            <person name="Fan D."/>
            <person name="Liu Y."/>
            <person name="Guan J."/>
            <person name="Zhang Y."/>
            <person name="Yu S."/>
            <person name="Liu X."/>
            <person name="Zhang Y."/>
            <person name="Hong G."/>
            <person name="Han B."/>
            <person name="Choisne N."/>
            <person name="Demange N."/>
            <person name="Orjeda G."/>
            <person name="Samain S."/>
            <person name="Cattolico L."/>
            <person name="Pelletier E."/>
            <person name="Couloux A."/>
            <person name="Segurens B."/>
            <person name="Wincker P."/>
            <person name="D'Hont A."/>
            <person name="Scarpelli C."/>
            <person name="Weissenbach J."/>
            <person name="Salanoubat M."/>
            <person name="Quetier F."/>
            <person name="Yu Y."/>
            <person name="Kim H.R."/>
            <person name="Rambo T."/>
            <person name="Currie J."/>
            <person name="Collura K."/>
            <person name="Luo M."/>
            <person name="Yang T."/>
            <person name="Ammiraju J.S.S."/>
            <person name="Engler F."/>
            <person name="Soderlund C."/>
            <person name="Wing R.A."/>
            <person name="Palmer L.E."/>
            <person name="de la Bastide M."/>
            <person name="Spiegel L."/>
            <person name="Nascimento L."/>
            <person name="Zutavern T."/>
            <person name="O'Shaughnessy A."/>
            <person name="Dike S."/>
            <person name="Dedhia N."/>
            <person name="Preston R."/>
            <person name="Balija V."/>
            <person name="McCombie W.R."/>
            <person name="Chow T."/>
            <person name="Chen H."/>
            <person name="Chung M."/>
            <person name="Chen C."/>
            <person name="Shaw J."/>
            <person name="Wu H."/>
            <person name="Hsiao K."/>
            <person name="Chao Y."/>
            <person name="Chu M."/>
            <person name="Cheng C."/>
            <person name="Hour A."/>
            <person name="Lee P."/>
            <person name="Lin S."/>
            <person name="Lin Y."/>
            <person name="Liou J."/>
            <person name="Liu S."/>
            <person name="Hsing Y."/>
            <person name="Raghuvanshi S."/>
            <person name="Mohanty A."/>
            <person name="Bharti A.K."/>
            <person name="Gaur A."/>
            <person name="Gupta V."/>
            <person name="Kumar D."/>
            <person name="Ravi V."/>
            <person name="Vij S."/>
            <person name="Kapur A."/>
            <person name="Khurana P."/>
            <person name="Khurana P."/>
            <person name="Khurana J.P."/>
            <person name="Tyagi A.K."/>
            <person name="Gaikwad K."/>
            <person name="Singh A."/>
            <person name="Dalal V."/>
            <person name="Srivastava S."/>
            <person name="Dixit A."/>
            <person name="Pal A.K."/>
            <person name="Ghazi I.A."/>
            <person name="Yadav M."/>
            <person name="Pandit A."/>
            <person name="Bhargava A."/>
            <person name="Sureshbabu K."/>
            <person name="Batra K."/>
            <person name="Sharma T.R."/>
            <person name="Mohapatra T."/>
            <person name="Singh N.K."/>
            <person name="Messing J."/>
            <person name="Nelson A.B."/>
            <person name="Fuks G."/>
            <person name="Kavchok S."/>
            <person name="Keizer G."/>
            <person name="Linton E."/>
            <person name="Llaca V."/>
            <person name="Song R."/>
            <person name="Tanyolac B."/>
            <person name="Young S."/>
            <person name="Ho-Il K."/>
            <person name="Hahn J.H."/>
            <person name="Sangsakoo G."/>
            <person name="Vanavichit A."/>
            <person name="de Mattos Luiz.A.T."/>
            <person name="Zimmer P.D."/>
            <person name="Malone G."/>
            <person name="Dellagostin O."/>
            <person name="de Oliveira A.C."/>
            <person name="Bevan M."/>
            <person name="Bancroft I."/>
            <person name="Minx P."/>
            <person name="Cordum H."/>
            <person name="Wilson R."/>
            <person name="Cheng Z."/>
            <person name="Jin W."/>
            <person name="Jiang J."/>
            <person name="Leong S.A."/>
            <person name="Iwama H."/>
            <person name="Gojobori T."/>
            <person name="Itoh T."/>
            <person name="Niimura Y."/>
            <person name="Fujii Y."/>
            <person name="Habara T."/>
            <person name="Sakai H."/>
            <person name="Sato Y."/>
            <person name="Wilson G."/>
            <person name="Kumar K."/>
            <person name="McCouch S."/>
            <person name="Juretic N."/>
            <person name="Hoen D."/>
            <person name="Wright S."/>
            <person name="Bruskiewich R."/>
            <person name="Bureau T."/>
            <person name="Miyao A."/>
            <person name="Hirochika H."/>
            <person name="Nishikawa T."/>
            <person name="Kadowaki K."/>
            <person name="Sugiura M."/>
            <person name="Burr B."/>
            <person name="Sasaki T."/>
        </authorList>
    </citation>
    <scope>NUCLEOTIDE SEQUENCE [LARGE SCALE GENOMIC DNA]</scope>
    <source>
        <strain evidence="2">cv. Nipponbare</strain>
    </source>
</reference>
<keyword evidence="2" id="KW-1185">Reference proteome</keyword>
<dbReference type="AlphaFoldDB" id="A0A0N7KER1"/>
<dbReference type="Proteomes" id="UP000059680">
    <property type="component" value="Chromosome 2"/>
</dbReference>
<name>A0A0N7KER1_ORYSJ</name>
<proteinExistence type="predicted"/>
<accession>A0A0N7KER1</accession>
<reference evidence="1 2" key="2">
    <citation type="journal article" date="2013" name="Plant Cell Physiol.">
        <title>Rice Annotation Project Database (RAP-DB): an integrative and interactive database for rice genomics.</title>
        <authorList>
            <person name="Sakai H."/>
            <person name="Lee S.S."/>
            <person name="Tanaka T."/>
            <person name="Numa H."/>
            <person name="Kim J."/>
            <person name="Kawahara Y."/>
            <person name="Wakimoto H."/>
            <person name="Yang C.C."/>
            <person name="Iwamoto M."/>
            <person name="Abe T."/>
            <person name="Yamada Y."/>
            <person name="Muto A."/>
            <person name="Inokuchi H."/>
            <person name="Ikemura T."/>
            <person name="Matsumoto T."/>
            <person name="Sasaki T."/>
            <person name="Itoh T."/>
        </authorList>
    </citation>
    <scope>NUCLEOTIDE SEQUENCE [LARGE SCALE GENOMIC DNA]</scope>
    <source>
        <strain evidence="2">cv. Nipponbare</strain>
    </source>
</reference>
<dbReference type="InParanoid" id="A0A0N7KER1"/>
<dbReference type="EMBL" id="AP014958">
    <property type="protein sequence ID" value="BAS77121.1"/>
    <property type="molecule type" value="Genomic_DNA"/>
</dbReference>
<dbReference type="eggNOG" id="ENOG502R5UI">
    <property type="taxonomic scope" value="Eukaryota"/>
</dbReference>
<protein>
    <submittedName>
        <fullName evidence="1">Os02g0162150 protein</fullName>
    </submittedName>
</protein>
<sequence length="106" mass="11381">MVAYLTFTAELKTSQVTLEYSWLVSQSMATRNPLCDSLNASYAVANEVLDLEDDDLADEVGDDVLVFFLLTFLGPLGMSGQEGASWPDFSGKISIGSMLLGCSKSA</sequence>
<dbReference type="Gramene" id="Os02t0162150-00">
    <property type="protein sequence ID" value="Os02t0162150-00"/>
    <property type="gene ID" value="Os02g0162150"/>
</dbReference>
<dbReference type="PaxDb" id="39947-A0A0N7KER1"/>
<evidence type="ECO:0000313" key="2">
    <source>
        <dbReference type="Proteomes" id="UP000059680"/>
    </source>
</evidence>
<organism evidence="1 2">
    <name type="scientific">Oryza sativa subsp. japonica</name>
    <name type="common">Rice</name>
    <dbReference type="NCBI Taxonomy" id="39947"/>
    <lineage>
        <taxon>Eukaryota</taxon>
        <taxon>Viridiplantae</taxon>
        <taxon>Streptophyta</taxon>
        <taxon>Embryophyta</taxon>
        <taxon>Tracheophyta</taxon>
        <taxon>Spermatophyta</taxon>
        <taxon>Magnoliopsida</taxon>
        <taxon>Liliopsida</taxon>
        <taxon>Poales</taxon>
        <taxon>Poaceae</taxon>
        <taxon>BOP clade</taxon>
        <taxon>Oryzoideae</taxon>
        <taxon>Oryzeae</taxon>
        <taxon>Oryzinae</taxon>
        <taxon>Oryza</taxon>
        <taxon>Oryza sativa</taxon>
    </lineage>
</organism>